<reference evidence="4" key="1">
    <citation type="submission" date="2020-01" db="EMBL/GenBank/DDBJ databases">
        <authorList>
            <person name="Fang Y."/>
            <person name="Sun R."/>
            <person name="Nie L."/>
            <person name="He J."/>
            <person name="Hao L."/>
            <person name="Wang L."/>
            <person name="Su S."/>
            <person name="Lv E."/>
            <person name="Zhang Z."/>
            <person name="Xie R."/>
            <person name="Liu H."/>
        </authorList>
    </citation>
    <scope>NUCLEOTIDE SEQUENCE [LARGE SCALE GENOMIC DNA]</scope>
    <source>
        <strain evidence="4">XCT-53</strain>
    </source>
</reference>
<organism evidence="3 4">
    <name type="scientific">Pannonibacter tanglangensis</name>
    <dbReference type="NCBI Taxonomy" id="2750084"/>
    <lineage>
        <taxon>Bacteria</taxon>
        <taxon>Pseudomonadati</taxon>
        <taxon>Pseudomonadota</taxon>
        <taxon>Alphaproteobacteria</taxon>
        <taxon>Hyphomicrobiales</taxon>
        <taxon>Stappiaceae</taxon>
        <taxon>Pannonibacter</taxon>
    </lineage>
</organism>
<evidence type="ECO:0000256" key="2">
    <source>
        <dbReference type="ARBA" id="ARBA00029447"/>
    </source>
</evidence>
<dbReference type="GO" id="GO:0016020">
    <property type="term" value="C:membrane"/>
    <property type="evidence" value="ECO:0007669"/>
    <property type="project" value="InterPro"/>
</dbReference>
<dbReference type="GO" id="GO:0004888">
    <property type="term" value="F:transmembrane signaling receptor activity"/>
    <property type="evidence" value="ECO:0007669"/>
    <property type="project" value="InterPro"/>
</dbReference>
<dbReference type="SUPFAM" id="SSF58104">
    <property type="entry name" value="Methyl-accepting chemotaxis protein (MCP) signaling domain"/>
    <property type="match status" value="1"/>
</dbReference>
<comment type="similarity">
    <text evidence="2">Belongs to the methyl-accepting chemotaxis (MCP) protein family.</text>
</comment>
<dbReference type="Gene3D" id="3.30.450.20">
    <property type="entry name" value="PAS domain"/>
    <property type="match status" value="1"/>
</dbReference>
<dbReference type="PROSITE" id="PS50111">
    <property type="entry name" value="CHEMOTAXIS_TRANSDUC_2"/>
    <property type="match status" value="1"/>
</dbReference>
<dbReference type="Pfam" id="PF00015">
    <property type="entry name" value="MCPsignal"/>
    <property type="match status" value="1"/>
</dbReference>
<dbReference type="GO" id="GO:0007165">
    <property type="term" value="P:signal transduction"/>
    <property type="evidence" value="ECO:0007669"/>
    <property type="project" value="UniProtKB-KW"/>
</dbReference>
<gene>
    <name evidence="3" type="ORF">GWI72_01270</name>
</gene>
<keyword evidence="1" id="KW-0807">Transducer</keyword>
<keyword evidence="4" id="KW-1185">Reference proteome</keyword>
<dbReference type="InterPro" id="IPR004089">
    <property type="entry name" value="MCPsignal_dom"/>
</dbReference>
<dbReference type="PRINTS" id="PR00260">
    <property type="entry name" value="CHEMTRNSDUCR"/>
</dbReference>
<dbReference type="Gene3D" id="1.10.287.950">
    <property type="entry name" value="Methyl-accepting chemotaxis protein"/>
    <property type="match status" value="1"/>
</dbReference>
<dbReference type="PANTHER" id="PTHR32089">
    <property type="entry name" value="METHYL-ACCEPTING CHEMOTAXIS PROTEIN MCPB"/>
    <property type="match status" value="1"/>
</dbReference>
<dbReference type="EMBL" id="JAABLQ010000001">
    <property type="protein sequence ID" value="NBN76892.1"/>
    <property type="molecule type" value="Genomic_DNA"/>
</dbReference>
<evidence type="ECO:0000313" key="4">
    <source>
        <dbReference type="Proteomes" id="UP000586722"/>
    </source>
</evidence>
<proteinExistence type="inferred from homology"/>
<dbReference type="Proteomes" id="UP000586722">
    <property type="component" value="Unassembled WGS sequence"/>
</dbReference>
<dbReference type="RefSeq" id="WP_161675009.1">
    <property type="nucleotide sequence ID" value="NZ_JAABLP010000002.1"/>
</dbReference>
<accession>A0A7X5J6Y9</accession>
<dbReference type="PANTHER" id="PTHR32089:SF112">
    <property type="entry name" value="LYSOZYME-LIKE PROTEIN-RELATED"/>
    <property type="match status" value="1"/>
</dbReference>
<name>A0A7X5J6Y9_9HYPH</name>
<sequence length="350" mass="38142">MVQGIAIAEGSSQLSDIVRRTSDVRDLAMAKVGQIKNVTGRLRVLALNAMIESARAGDQGRGFHVVAQEVRDISSSVESISGALAEELAGEIAQLEALARNMASHAQGQRLVDLSLNAIEIMDRNLFERTCDVRWWATDAALVDCLAQPSPARSSFACERLGVILGAYTVYLDIWVCDLDGTVIASGRPDRYPVIGQSVRSCSWFQKGQLLRSGEDYVADDITRDPLLAGAQAATYVASVREGGAPTGRAIGMLAVHFDWEPQARAIVEGVRLSAAERDRSRVLLVDRRGRVLASSDRQGLLTDQFPLRSNGREHGCYIDDEGAVVAFHRTPGYETYRGLGWCGVIRQRL</sequence>
<dbReference type="AlphaFoldDB" id="A0A7X5J6Y9"/>
<evidence type="ECO:0000256" key="1">
    <source>
        <dbReference type="ARBA" id="ARBA00023224"/>
    </source>
</evidence>
<evidence type="ECO:0000313" key="3">
    <source>
        <dbReference type="EMBL" id="NBN76892.1"/>
    </source>
</evidence>
<dbReference type="InterPro" id="IPR004090">
    <property type="entry name" value="Chemotax_Me-accpt_rcpt"/>
</dbReference>
<protein>
    <submittedName>
        <fullName evidence="3">Methyl-accepting chemotaxis protein</fullName>
    </submittedName>
</protein>
<dbReference type="GO" id="GO:0006935">
    <property type="term" value="P:chemotaxis"/>
    <property type="evidence" value="ECO:0007669"/>
    <property type="project" value="InterPro"/>
</dbReference>
<comment type="caution">
    <text evidence="3">The sequence shown here is derived from an EMBL/GenBank/DDBJ whole genome shotgun (WGS) entry which is preliminary data.</text>
</comment>